<keyword evidence="1" id="KW-0812">Transmembrane</keyword>
<keyword evidence="1" id="KW-1133">Transmembrane helix</keyword>
<accession>A0A8J3K567</accession>
<keyword evidence="3" id="KW-1185">Reference proteome</keyword>
<comment type="caution">
    <text evidence="2">The sequence shown here is derived from an EMBL/GenBank/DDBJ whole genome shotgun (WGS) entry which is preliminary data.</text>
</comment>
<keyword evidence="1" id="KW-0472">Membrane</keyword>
<protein>
    <submittedName>
        <fullName evidence="2">Uncharacterized protein</fullName>
    </submittedName>
</protein>
<reference evidence="2 3" key="1">
    <citation type="submission" date="2021-01" db="EMBL/GenBank/DDBJ databases">
        <title>Whole genome shotgun sequence of Catellatospora chokoriensis NBRC 107358.</title>
        <authorList>
            <person name="Komaki H."/>
            <person name="Tamura T."/>
        </authorList>
    </citation>
    <scope>NUCLEOTIDE SEQUENCE [LARGE SCALE GENOMIC DNA]</scope>
    <source>
        <strain evidence="2 3">NBRC 107358</strain>
    </source>
</reference>
<evidence type="ECO:0000313" key="2">
    <source>
        <dbReference type="EMBL" id="GIF89689.1"/>
    </source>
</evidence>
<sequence length="260" mass="27710">MNEYRDTMDEYVGTAPHTAIDIDELVGRGRRAQLGRRLAVASGGLALSAVAAVSALSLFGAMTPAPGPLTPAVTSAAASAAVSPAAETQEQTAARLQSVLKAAIAREMPGVTGLETLQRQMHRCITGGAELVPYDAATYDTACPAGTGFHDYRNTNFTWRAQLTVGNETTSVRILVTRGEFYDPWGPPVNDTDAEERRLAEEAGRGPTRGPDGEAVYRHAGGVRVNKPSGVHYMVTQDRKRLMSLTDAWVAVGLDPALRF</sequence>
<proteinExistence type="predicted"/>
<dbReference type="RefSeq" id="WP_191842470.1">
    <property type="nucleotide sequence ID" value="NZ_BAAALB010000034.1"/>
</dbReference>
<evidence type="ECO:0000313" key="3">
    <source>
        <dbReference type="Proteomes" id="UP000619293"/>
    </source>
</evidence>
<dbReference type="Proteomes" id="UP000619293">
    <property type="component" value="Unassembled WGS sequence"/>
</dbReference>
<gene>
    <name evidence="2" type="ORF">Cch02nite_31330</name>
</gene>
<dbReference type="AlphaFoldDB" id="A0A8J3K567"/>
<feature type="transmembrane region" description="Helical" evidence="1">
    <location>
        <begin position="38"/>
        <end position="62"/>
    </location>
</feature>
<dbReference type="EMBL" id="BONG01000017">
    <property type="protein sequence ID" value="GIF89689.1"/>
    <property type="molecule type" value="Genomic_DNA"/>
</dbReference>
<organism evidence="2 3">
    <name type="scientific">Catellatospora chokoriensis</name>
    <dbReference type="NCBI Taxonomy" id="310353"/>
    <lineage>
        <taxon>Bacteria</taxon>
        <taxon>Bacillati</taxon>
        <taxon>Actinomycetota</taxon>
        <taxon>Actinomycetes</taxon>
        <taxon>Micromonosporales</taxon>
        <taxon>Micromonosporaceae</taxon>
        <taxon>Catellatospora</taxon>
    </lineage>
</organism>
<evidence type="ECO:0000256" key="1">
    <source>
        <dbReference type="SAM" id="Phobius"/>
    </source>
</evidence>
<name>A0A8J3K567_9ACTN</name>